<protein>
    <submittedName>
        <fullName evidence="2">Tail assembly protein</fullName>
    </submittedName>
</protein>
<keyword evidence="1" id="KW-0472">Membrane</keyword>
<reference evidence="2" key="1">
    <citation type="submission" date="2018-07" db="EMBL/GenBank/DDBJ databases">
        <authorList>
            <consortium name="PulseNet: The National Subtyping Network for Foodborne Disease Surveillance"/>
            <person name="Tarr C.L."/>
            <person name="Trees E."/>
            <person name="Katz L.S."/>
            <person name="Carleton-Romer H.A."/>
            <person name="Stroika S."/>
            <person name="Kucerova Z."/>
            <person name="Roache K.F."/>
            <person name="Sabol A.L."/>
            <person name="Besser J."/>
            <person name="Gerner-Smidt P."/>
        </authorList>
    </citation>
    <scope>NUCLEOTIDE SEQUENCE [LARGE SCALE GENOMIC DNA]</scope>
    <source>
        <strain evidence="2">PNUSAS006183</strain>
    </source>
</reference>
<dbReference type="AlphaFoldDB" id="A0A602Z864"/>
<dbReference type="InterPro" id="IPR010654">
    <property type="entry name" value="Phage_lambda_tail_I"/>
</dbReference>
<sequence length="250" mass="26550">MATTHALHLATPGMARICLYGDLQRFCRRVSLQVASGAEAVRALAVQLPGLRQKLNDGWYQVRIAGEDVSEDTLSTRLHEPLPPGAVIHIVPRMEGAKSGGIFQVVLGAVAIAAAFWTGGASMAAWGALSTGLFTAGASMMLGGVAQMLTPQPKAPSMHSADNGKQNTYFSSLDNMVAQGNPLPVAYGEVMTGSRRISQELSTRDESSPDKVINFGRKKGFIGLATQHLEDQLNAELAAQGITKPRVVIR</sequence>
<organism evidence="2">
    <name type="scientific">Salmonella enterica subsp. enterica serovar Pensacola</name>
    <dbReference type="NCBI Taxonomy" id="34042"/>
    <lineage>
        <taxon>Bacteria</taxon>
        <taxon>Pseudomonadati</taxon>
        <taxon>Pseudomonadota</taxon>
        <taxon>Gammaproteobacteria</taxon>
        <taxon>Enterobacterales</taxon>
        <taxon>Enterobacteriaceae</taxon>
        <taxon>Salmonella</taxon>
    </lineage>
</organism>
<evidence type="ECO:0000313" key="2">
    <source>
        <dbReference type="EMBL" id="ECT8498473.1"/>
    </source>
</evidence>
<feature type="transmembrane region" description="Helical" evidence="1">
    <location>
        <begin position="101"/>
        <end position="119"/>
    </location>
</feature>
<accession>A0A602Z864</accession>
<keyword evidence="1" id="KW-0812">Transmembrane</keyword>
<name>A0A602Z864_SALET</name>
<dbReference type="Proteomes" id="UP000839894">
    <property type="component" value="Unassembled WGS sequence"/>
</dbReference>
<evidence type="ECO:0000256" key="1">
    <source>
        <dbReference type="SAM" id="Phobius"/>
    </source>
</evidence>
<gene>
    <name evidence="2" type="ORF">BWQ27_20390</name>
</gene>
<comment type="caution">
    <text evidence="2">The sequence shown here is derived from an EMBL/GenBank/DDBJ whole genome shotgun (WGS) entry which is preliminary data.</text>
</comment>
<dbReference type="EMBL" id="AAKOBS010000028">
    <property type="protein sequence ID" value="ECT8498473.1"/>
    <property type="molecule type" value="Genomic_DNA"/>
</dbReference>
<proteinExistence type="predicted"/>
<feature type="transmembrane region" description="Helical" evidence="1">
    <location>
        <begin position="125"/>
        <end position="149"/>
    </location>
</feature>
<dbReference type="Pfam" id="PF06805">
    <property type="entry name" value="Lambda_tail_I"/>
    <property type="match status" value="1"/>
</dbReference>
<keyword evidence="1" id="KW-1133">Transmembrane helix</keyword>